<evidence type="ECO:0000313" key="2">
    <source>
        <dbReference type="EMBL" id="NNU39945.1"/>
    </source>
</evidence>
<dbReference type="Pfam" id="PF01381">
    <property type="entry name" value="HTH_3"/>
    <property type="match status" value="1"/>
</dbReference>
<dbReference type="PANTHER" id="PTHR35010">
    <property type="entry name" value="BLL4672 PROTEIN-RELATED"/>
    <property type="match status" value="1"/>
</dbReference>
<dbReference type="InterPro" id="IPR001387">
    <property type="entry name" value="Cro/C1-type_HTH"/>
</dbReference>
<dbReference type="Proteomes" id="UP000519972">
    <property type="component" value="Unassembled WGS sequence"/>
</dbReference>
<reference evidence="2 3" key="1">
    <citation type="submission" date="2020-02" db="EMBL/GenBank/DDBJ databases">
        <authorList>
            <person name="Sun Q."/>
        </authorList>
    </citation>
    <scope>NUCLEOTIDE SEQUENCE [LARGE SCALE GENOMIC DNA]</scope>
    <source>
        <strain evidence="2 3">CCBAU 03386</strain>
    </source>
</reference>
<dbReference type="SMART" id="SM00530">
    <property type="entry name" value="HTH_XRE"/>
    <property type="match status" value="1"/>
</dbReference>
<dbReference type="PANTHER" id="PTHR35010:SF4">
    <property type="entry name" value="BLL5781 PROTEIN"/>
    <property type="match status" value="1"/>
</dbReference>
<dbReference type="InterPro" id="IPR041413">
    <property type="entry name" value="MLTR_LBD"/>
</dbReference>
<dbReference type="Pfam" id="PF17765">
    <property type="entry name" value="MLTR_LBD"/>
    <property type="match status" value="1"/>
</dbReference>
<dbReference type="EMBL" id="JABFCN010000048">
    <property type="protein sequence ID" value="NNU39945.1"/>
    <property type="molecule type" value="Genomic_DNA"/>
</dbReference>
<dbReference type="CDD" id="cd00093">
    <property type="entry name" value="HTH_XRE"/>
    <property type="match status" value="1"/>
</dbReference>
<dbReference type="InterPro" id="IPR010982">
    <property type="entry name" value="Lambda_DNA-bd_dom_sf"/>
</dbReference>
<sequence>MTPTARSLGDHLREWRQRRRMSQLDLALEAEISQRHLSFIESGRSTPSRDMLLHLAERLDVPLRDRNPLLLAAGFAPVFAERALDDPALEPARRAIDMVLKGHEPFPAIAVDRHWTLIAANAAIAPLLSAVADQSLLTPPVNVLRLSLHPQGLAPHIKNLSEWRAHLIGRLRQQFSASGDPMLDKLLKELLSYPALKTAGDVHTDHAGIAVPLQLSTKAGLLSLISTTTVFGTPVDITLSELAVESFFPADDETAAILRSLALN</sequence>
<dbReference type="AlphaFoldDB" id="A0A7Y3SAH1"/>
<dbReference type="SUPFAM" id="SSF47413">
    <property type="entry name" value="lambda repressor-like DNA-binding domains"/>
    <property type="match status" value="1"/>
</dbReference>
<dbReference type="GO" id="GO:0003677">
    <property type="term" value="F:DNA binding"/>
    <property type="evidence" value="ECO:0007669"/>
    <property type="project" value="InterPro"/>
</dbReference>
<dbReference type="RefSeq" id="WP_168310936.1">
    <property type="nucleotide sequence ID" value="NZ_JABFCN010000048.1"/>
</dbReference>
<proteinExistence type="predicted"/>
<keyword evidence="3" id="KW-1185">Reference proteome</keyword>
<evidence type="ECO:0000259" key="1">
    <source>
        <dbReference type="PROSITE" id="PS50943"/>
    </source>
</evidence>
<feature type="domain" description="HTH cro/C1-type" evidence="1">
    <location>
        <begin position="12"/>
        <end position="66"/>
    </location>
</feature>
<protein>
    <submittedName>
        <fullName evidence="2">Helix-turn-helix transcriptional regulator</fullName>
    </submittedName>
</protein>
<organism evidence="2 3">
    <name type="scientific">Rhizobium sophorae</name>
    <dbReference type="NCBI Taxonomy" id="1535242"/>
    <lineage>
        <taxon>Bacteria</taxon>
        <taxon>Pseudomonadati</taxon>
        <taxon>Pseudomonadota</taxon>
        <taxon>Alphaproteobacteria</taxon>
        <taxon>Hyphomicrobiales</taxon>
        <taxon>Rhizobiaceae</taxon>
        <taxon>Rhizobium/Agrobacterium group</taxon>
        <taxon>Rhizobium</taxon>
    </lineage>
</organism>
<dbReference type="Gene3D" id="1.10.260.40">
    <property type="entry name" value="lambda repressor-like DNA-binding domains"/>
    <property type="match status" value="1"/>
</dbReference>
<name>A0A7Y3SAH1_9HYPH</name>
<comment type="caution">
    <text evidence="2">The sequence shown here is derived from an EMBL/GenBank/DDBJ whole genome shotgun (WGS) entry which is preliminary data.</text>
</comment>
<dbReference type="PROSITE" id="PS50943">
    <property type="entry name" value="HTH_CROC1"/>
    <property type="match status" value="1"/>
</dbReference>
<gene>
    <name evidence="2" type="ORF">G9X64_26410</name>
</gene>
<accession>A0A7Y3SAH1</accession>
<evidence type="ECO:0000313" key="3">
    <source>
        <dbReference type="Proteomes" id="UP000519972"/>
    </source>
</evidence>
<dbReference type="Gene3D" id="3.30.450.180">
    <property type="match status" value="1"/>
</dbReference>